<organism evidence="1 2">
    <name type="scientific">Papaver somniferum</name>
    <name type="common">Opium poppy</name>
    <dbReference type="NCBI Taxonomy" id="3469"/>
    <lineage>
        <taxon>Eukaryota</taxon>
        <taxon>Viridiplantae</taxon>
        <taxon>Streptophyta</taxon>
        <taxon>Embryophyta</taxon>
        <taxon>Tracheophyta</taxon>
        <taxon>Spermatophyta</taxon>
        <taxon>Magnoliopsida</taxon>
        <taxon>Ranunculales</taxon>
        <taxon>Papaveraceae</taxon>
        <taxon>Papaveroideae</taxon>
        <taxon>Papaver</taxon>
    </lineage>
</organism>
<proteinExistence type="predicted"/>
<keyword evidence="2" id="KW-1185">Reference proteome</keyword>
<protein>
    <submittedName>
        <fullName evidence="1">Uncharacterized protein</fullName>
    </submittedName>
</protein>
<dbReference type="EMBL" id="CM010723">
    <property type="protein sequence ID" value="RZC76258.1"/>
    <property type="molecule type" value="Genomic_DNA"/>
</dbReference>
<accession>A0A4Y7KVQ7</accession>
<evidence type="ECO:0000313" key="1">
    <source>
        <dbReference type="EMBL" id="RZC76258.1"/>
    </source>
</evidence>
<dbReference type="Proteomes" id="UP000316621">
    <property type="component" value="Chromosome 9"/>
</dbReference>
<dbReference type="AlphaFoldDB" id="A0A4Y7KVQ7"/>
<dbReference type="Gramene" id="RZC76258">
    <property type="protein sequence ID" value="RZC76258"/>
    <property type="gene ID" value="C5167_001663"/>
</dbReference>
<evidence type="ECO:0000313" key="2">
    <source>
        <dbReference type="Proteomes" id="UP000316621"/>
    </source>
</evidence>
<reference evidence="1 2" key="1">
    <citation type="journal article" date="2018" name="Science">
        <title>The opium poppy genome and morphinan production.</title>
        <authorList>
            <person name="Guo L."/>
            <person name="Winzer T."/>
            <person name="Yang X."/>
            <person name="Li Y."/>
            <person name="Ning Z."/>
            <person name="He Z."/>
            <person name="Teodor R."/>
            <person name="Lu Y."/>
            <person name="Bowser T.A."/>
            <person name="Graham I.A."/>
            <person name="Ye K."/>
        </authorList>
    </citation>
    <scope>NUCLEOTIDE SEQUENCE [LARGE SCALE GENOMIC DNA]</scope>
    <source>
        <strain evidence="2">cv. HN1</strain>
        <tissue evidence="1">Leaves</tissue>
    </source>
</reference>
<gene>
    <name evidence="1" type="ORF">C5167_001663</name>
</gene>
<sequence length="119" mass="13649">MKEHAMKKEELLDSQINEREVREDEKMNKMSIFMPNIMEKDVIEDVVKGLIGLQEGDGSLPQVNGVLMGLDHVNVDLKKLLHGVNGVLRRKLKICGLPEEQFCEQAFVRCAREIIRSKF</sequence>
<name>A0A4Y7KVQ7_PAPSO</name>